<proteinExistence type="predicted"/>
<gene>
    <name evidence="1" type="ORF">M4V62_42700</name>
</gene>
<accession>A0ABY4Q7A2</accession>
<dbReference type="EMBL" id="CP097289">
    <property type="protein sequence ID" value="UQT61249.1"/>
    <property type="molecule type" value="Genomic_DNA"/>
</dbReference>
<dbReference type="Proteomes" id="UP000829992">
    <property type="component" value="Chromosome"/>
</dbReference>
<reference evidence="1 2" key="1">
    <citation type="submission" date="2022-05" db="EMBL/GenBank/DDBJ databases">
        <authorList>
            <person name="Zhou X."/>
            <person name="Li K."/>
            <person name="Man Y."/>
        </authorList>
    </citation>
    <scope>NUCLEOTIDE SEQUENCE [LARGE SCALE GENOMIC DNA]</scope>
    <source>
        <strain evidence="1 2">MS405</strain>
    </source>
</reference>
<dbReference type="InterPro" id="IPR045592">
    <property type="entry name" value="DUF6461"/>
</dbReference>
<dbReference type="Pfam" id="PF20062">
    <property type="entry name" value="DUF6461"/>
    <property type="match status" value="1"/>
</dbReference>
<organism evidence="1 2">
    <name type="scientific">Streptomyces durmitorensis</name>
    <dbReference type="NCBI Taxonomy" id="319947"/>
    <lineage>
        <taxon>Bacteria</taxon>
        <taxon>Bacillati</taxon>
        <taxon>Actinomycetota</taxon>
        <taxon>Actinomycetes</taxon>
        <taxon>Kitasatosporales</taxon>
        <taxon>Streptomycetaceae</taxon>
        <taxon>Streptomyces</taxon>
    </lineage>
</organism>
<protein>
    <submittedName>
        <fullName evidence="1">DUF6461 domain-containing protein</fullName>
    </submittedName>
</protein>
<evidence type="ECO:0000313" key="2">
    <source>
        <dbReference type="Proteomes" id="UP000829992"/>
    </source>
</evidence>
<keyword evidence="2" id="KW-1185">Reference proteome</keyword>
<sequence>MTSPQHLQGLLADLGLEQAATFTAVHGGDEDAVIRLFGGNPEQCRPLRLEELREHYDGDLILVSRSGPAVIVVENNNYQGSRQEVLRPLSRHGRTASVYWNVNAVSQLSLAEDGLISSTFEMLAPEDIFGARPDAWQPLLQGLNLEDNDNLWGAGLAAVERATGARFGNSWVRGPHRAVEITRVPEYLLGQGLIDSPLLKREPFLSYLAGLGPSLLQPMRRHALDLALAHAHLREHPLAVATLTAATLAPDARVRLREDLTAAHDQALPRARALLIGEPEDFEPEWERPSHLVFRQAIVFGVLAQCVAAHLPTQADGLPDILSSLVTAMTGDGARVEEFWMVQHLHNAARRAA</sequence>
<evidence type="ECO:0000313" key="1">
    <source>
        <dbReference type="EMBL" id="UQT61249.1"/>
    </source>
</evidence>
<name>A0ABY4Q7A2_9ACTN</name>
<dbReference type="RefSeq" id="WP_249592581.1">
    <property type="nucleotide sequence ID" value="NZ_BAAAQL010000038.1"/>
</dbReference>